<dbReference type="EMBL" id="FMWL01000025">
    <property type="protein sequence ID" value="SCZ81854.1"/>
    <property type="molecule type" value="Genomic_DNA"/>
</dbReference>
<feature type="domain" description="HTH tetR-type" evidence="3">
    <location>
        <begin position="1"/>
        <end position="60"/>
    </location>
</feature>
<gene>
    <name evidence="4" type="ORF">SAMN03080599_03099</name>
</gene>
<dbReference type="SUPFAM" id="SSF46689">
    <property type="entry name" value="Homeodomain-like"/>
    <property type="match status" value="1"/>
</dbReference>
<reference evidence="4 5" key="1">
    <citation type="submission" date="2016-10" db="EMBL/GenBank/DDBJ databases">
        <authorList>
            <person name="de Groot N.N."/>
        </authorList>
    </citation>
    <scope>NUCLEOTIDE SEQUENCE [LARGE SCALE GENOMIC DNA]</scope>
    <source>
        <strain evidence="4 5">DSM 2784</strain>
    </source>
</reference>
<evidence type="ECO:0000256" key="1">
    <source>
        <dbReference type="ARBA" id="ARBA00023125"/>
    </source>
</evidence>
<dbReference type="Pfam" id="PF00440">
    <property type="entry name" value="TetR_N"/>
    <property type="match status" value="1"/>
</dbReference>
<evidence type="ECO:0000313" key="5">
    <source>
        <dbReference type="Proteomes" id="UP000199208"/>
    </source>
</evidence>
<dbReference type="SUPFAM" id="SSF48498">
    <property type="entry name" value="Tetracyclin repressor-like, C-terminal domain"/>
    <property type="match status" value="1"/>
</dbReference>
<keyword evidence="1 2" id="KW-0238">DNA-binding</keyword>
<organism evidence="4 5">
    <name type="scientific">Acidaminobacter hydrogenoformans DSM 2784</name>
    <dbReference type="NCBI Taxonomy" id="1120920"/>
    <lineage>
        <taxon>Bacteria</taxon>
        <taxon>Bacillati</taxon>
        <taxon>Bacillota</taxon>
        <taxon>Clostridia</taxon>
        <taxon>Peptostreptococcales</taxon>
        <taxon>Acidaminobacteraceae</taxon>
        <taxon>Acidaminobacter</taxon>
    </lineage>
</organism>
<dbReference type="InterPro" id="IPR009057">
    <property type="entry name" value="Homeodomain-like_sf"/>
</dbReference>
<evidence type="ECO:0000259" key="3">
    <source>
        <dbReference type="PROSITE" id="PS50977"/>
    </source>
</evidence>
<dbReference type="InterPro" id="IPR041490">
    <property type="entry name" value="KstR2_TetR_C"/>
</dbReference>
<dbReference type="Proteomes" id="UP000199208">
    <property type="component" value="Unassembled WGS sequence"/>
</dbReference>
<dbReference type="RefSeq" id="WP_170829496.1">
    <property type="nucleotide sequence ID" value="NZ_FMWL01000025.1"/>
</dbReference>
<keyword evidence="5" id="KW-1185">Reference proteome</keyword>
<dbReference type="GO" id="GO:0003677">
    <property type="term" value="F:DNA binding"/>
    <property type="evidence" value="ECO:0007669"/>
    <property type="project" value="UniProtKB-UniRule"/>
</dbReference>
<evidence type="ECO:0000313" key="4">
    <source>
        <dbReference type="EMBL" id="SCZ81854.1"/>
    </source>
</evidence>
<protein>
    <submittedName>
        <fullName evidence="4">Transcriptional regulator, TetR family</fullName>
    </submittedName>
</protein>
<dbReference type="Pfam" id="PF17932">
    <property type="entry name" value="TetR_C_24"/>
    <property type="match status" value="1"/>
</dbReference>
<dbReference type="Gene3D" id="1.10.357.10">
    <property type="entry name" value="Tetracycline Repressor, domain 2"/>
    <property type="match status" value="1"/>
</dbReference>
<dbReference type="PROSITE" id="PS50977">
    <property type="entry name" value="HTH_TETR_2"/>
    <property type="match status" value="1"/>
</dbReference>
<dbReference type="PANTHER" id="PTHR43479">
    <property type="entry name" value="ACREF/ENVCD OPERON REPRESSOR-RELATED"/>
    <property type="match status" value="1"/>
</dbReference>
<accession>A0A1G5S684</accession>
<proteinExistence type="predicted"/>
<feature type="DNA-binding region" description="H-T-H motif" evidence="2">
    <location>
        <begin position="23"/>
        <end position="42"/>
    </location>
</feature>
<name>A0A1G5S684_9FIRM</name>
<dbReference type="STRING" id="1120920.SAMN03080599_03099"/>
<dbReference type="InterPro" id="IPR036271">
    <property type="entry name" value="Tet_transcr_reg_TetR-rel_C_sf"/>
</dbReference>
<dbReference type="InterPro" id="IPR050624">
    <property type="entry name" value="HTH-type_Tx_Regulator"/>
</dbReference>
<dbReference type="PRINTS" id="PR00455">
    <property type="entry name" value="HTHTETR"/>
</dbReference>
<dbReference type="Gene3D" id="1.10.10.60">
    <property type="entry name" value="Homeodomain-like"/>
    <property type="match status" value="1"/>
</dbReference>
<evidence type="ECO:0000256" key="2">
    <source>
        <dbReference type="PROSITE-ProRule" id="PRU00335"/>
    </source>
</evidence>
<sequence>MKKDLIADSAIVLLAEKGYANTTTRMISESAEIAVGTIYTNFKNKEGILDYIFQTEYDKREAYLKVLLTSNSAYLEKLNRFLDFHFSELSKNEKLALVLIQESSNPELSHLAGIQNFIQQIPDFFKTILVEAMANGEVRPLDPELTAEIIFSTIRGTVLNVAGKNALSDSESIQKELKSFITHAVQKR</sequence>
<dbReference type="InterPro" id="IPR001647">
    <property type="entry name" value="HTH_TetR"/>
</dbReference>
<dbReference type="PANTHER" id="PTHR43479:SF11">
    <property type="entry name" value="ACREF_ENVCD OPERON REPRESSOR-RELATED"/>
    <property type="match status" value="1"/>
</dbReference>
<dbReference type="AlphaFoldDB" id="A0A1G5S684"/>